<comment type="caution">
    <text evidence="3">The sequence shown here is derived from an EMBL/GenBank/DDBJ whole genome shotgun (WGS) entry which is preliminary data.</text>
</comment>
<dbReference type="EMBL" id="ADBJ01000002">
    <property type="protein sequence ID" value="EFA86788.1"/>
    <property type="molecule type" value="Genomic_DNA"/>
</dbReference>
<dbReference type="InParanoid" id="D3AWW5"/>
<dbReference type="PROSITE" id="PS50144">
    <property type="entry name" value="MATH"/>
    <property type="match status" value="1"/>
</dbReference>
<dbReference type="GeneID" id="31356126"/>
<evidence type="ECO:0000256" key="1">
    <source>
        <dbReference type="SAM" id="MobiDB-lite"/>
    </source>
</evidence>
<dbReference type="RefSeq" id="XP_020438892.1">
    <property type="nucleotide sequence ID" value="XM_020571618.1"/>
</dbReference>
<sequence length="444" mass="52050">MKKVFFRQRGSGVCSFYSKLTRQMDNKNNNNNNEQHQQCSSCKSNINNNDFNRVLCLDCNQYVYSIDDITDLHFKHNIFSNASLDTYLRKENIIDSRFKDLMKQLRENAETTYSLQQQVGKITSVFKDIYEQLRLEEYKLRKPIEDEIEKSMESLKTMYNEIIHYWRINKWMNNNNDSNNNNKNNDNQTTNNNNSNSSKDGDNNENEELEILDSSIEYSTKGDILKLTDNSVYTTVSVNSDEPIYVPIINFKSGDITSKMKDKRPDPFNLMEEMRSHQEIYQKSKYLKAKPVEPIMNNKIKCFKDGINKFVEQVLNSKITVEIKVPTKNEPNSYSDTFVLLDNTWKLQISKNFNKDSNKWISVFLCLADYVKPVNVEFQLEIGSKSHLLNYCYKESIGFGLTDFMAIQDFYKSVTEKNTIMVTATINTYEIEKDQVLLEDLEEE</sequence>
<feature type="compositionally biased region" description="Low complexity" evidence="1">
    <location>
        <begin position="176"/>
        <end position="198"/>
    </location>
</feature>
<dbReference type="SUPFAM" id="SSF49599">
    <property type="entry name" value="TRAF domain-like"/>
    <property type="match status" value="1"/>
</dbReference>
<proteinExistence type="predicted"/>
<evidence type="ECO:0000259" key="2">
    <source>
        <dbReference type="PROSITE" id="PS50144"/>
    </source>
</evidence>
<dbReference type="AlphaFoldDB" id="D3AWW5"/>
<organism evidence="3 4">
    <name type="scientific">Heterostelium pallidum (strain ATCC 26659 / Pp 5 / PN500)</name>
    <name type="common">Cellular slime mold</name>
    <name type="synonym">Polysphondylium pallidum</name>
    <dbReference type="NCBI Taxonomy" id="670386"/>
    <lineage>
        <taxon>Eukaryota</taxon>
        <taxon>Amoebozoa</taxon>
        <taxon>Evosea</taxon>
        <taxon>Eumycetozoa</taxon>
        <taxon>Dictyostelia</taxon>
        <taxon>Acytosteliales</taxon>
        <taxon>Acytosteliaceae</taxon>
        <taxon>Heterostelium</taxon>
    </lineage>
</organism>
<reference evidence="3 4" key="1">
    <citation type="journal article" date="2011" name="Genome Res.">
        <title>Phylogeny-wide analysis of social amoeba genomes highlights ancient origins for complex intercellular communication.</title>
        <authorList>
            <person name="Heidel A.J."/>
            <person name="Lawal H.M."/>
            <person name="Felder M."/>
            <person name="Schilde C."/>
            <person name="Helps N.R."/>
            <person name="Tunggal B."/>
            <person name="Rivero F."/>
            <person name="John U."/>
            <person name="Schleicher M."/>
            <person name="Eichinger L."/>
            <person name="Platzer M."/>
            <person name="Noegel A.A."/>
            <person name="Schaap P."/>
            <person name="Gloeckner G."/>
        </authorList>
    </citation>
    <scope>NUCLEOTIDE SEQUENCE [LARGE SCALE GENOMIC DNA]</scope>
    <source>
        <strain evidence="4">ATCC 26659 / Pp 5 / PN500</strain>
    </source>
</reference>
<dbReference type="InterPro" id="IPR002083">
    <property type="entry name" value="MATH/TRAF_dom"/>
</dbReference>
<accession>D3AWW5</accession>
<feature type="domain" description="MATH" evidence="2">
    <location>
        <begin position="316"/>
        <end position="426"/>
    </location>
</feature>
<gene>
    <name evidence="3" type="ORF">PPL_00593</name>
</gene>
<keyword evidence="4" id="KW-1185">Reference proteome</keyword>
<name>D3AWW5_HETP5</name>
<dbReference type="CDD" id="cd00121">
    <property type="entry name" value="MATH"/>
    <property type="match status" value="1"/>
</dbReference>
<feature type="region of interest" description="Disordered" evidence="1">
    <location>
        <begin position="176"/>
        <end position="205"/>
    </location>
</feature>
<protein>
    <recommendedName>
        <fullName evidence="2">MATH domain-containing protein</fullName>
    </recommendedName>
</protein>
<evidence type="ECO:0000313" key="4">
    <source>
        <dbReference type="Proteomes" id="UP000001396"/>
    </source>
</evidence>
<evidence type="ECO:0000313" key="3">
    <source>
        <dbReference type="EMBL" id="EFA86788.1"/>
    </source>
</evidence>
<dbReference type="Proteomes" id="UP000001396">
    <property type="component" value="Unassembled WGS sequence"/>
</dbReference>